<evidence type="ECO:0000256" key="6">
    <source>
        <dbReference type="ARBA" id="ARBA00023136"/>
    </source>
</evidence>
<dbReference type="EMBL" id="GGYP01003389">
    <property type="protein sequence ID" value="MDE48160.1"/>
    <property type="molecule type" value="Transcribed_RNA"/>
</dbReference>
<feature type="region of interest" description="Disordered" evidence="7">
    <location>
        <begin position="172"/>
        <end position="247"/>
    </location>
</feature>
<dbReference type="GO" id="GO:0000815">
    <property type="term" value="C:ESCRT III complex"/>
    <property type="evidence" value="ECO:0007669"/>
    <property type="project" value="TreeGrafter"/>
</dbReference>
<gene>
    <name evidence="8" type="primary">Chmp6</name>
    <name evidence="8" type="ORF">g.10952</name>
</gene>
<keyword evidence="5" id="KW-0653">Protein transport</keyword>
<dbReference type="GO" id="GO:0032511">
    <property type="term" value="P:late endosome to vacuole transport via multivesicular body sorting pathway"/>
    <property type="evidence" value="ECO:0007669"/>
    <property type="project" value="TreeGrafter"/>
</dbReference>
<name>A0A6G1SE14_9ACAR</name>
<dbReference type="PANTHER" id="PTHR22761">
    <property type="entry name" value="CHARGED MULTIVESICULAR BODY PROTEIN"/>
    <property type="match status" value="1"/>
</dbReference>
<reference evidence="8" key="1">
    <citation type="submission" date="2018-10" db="EMBL/GenBank/DDBJ databases">
        <title>Transcriptome assembly of Aceria tosichella (Wheat curl mite) Type 2.</title>
        <authorList>
            <person name="Scully E.D."/>
            <person name="Geib S.M."/>
            <person name="Palmer N.A."/>
            <person name="Gupta A.K."/>
            <person name="Sarath G."/>
            <person name="Tatineni S."/>
        </authorList>
    </citation>
    <scope>NUCLEOTIDE SEQUENCE</scope>
    <source>
        <strain evidence="8">LincolnNE</strain>
    </source>
</reference>
<organism evidence="8">
    <name type="scientific">Aceria tosichella</name>
    <name type="common">wheat curl mite</name>
    <dbReference type="NCBI Taxonomy" id="561515"/>
    <lineage>
        <taxon>Eukaryota</taxon>
        <taxon>Metazoa</taxon>
        <taxon>Ecdysozoa</taxon>
        <taxon>Arthropoda</taxon>
        <taxon>Chelicerata</taxon>
        <taxon>Arachnida</taxon>
        <taxon>Acari</taxon>
        <taxon>Acariformes</taxon>
        <taxon>Trombidiformes</taxon>
        <taxon>Prostigmata</taxon>
        <taxon>Eupodina</taxon>
        <taxon>Eriophyoidea</taxon>
        <taxon>Eriophyidae</taxon>
        <taxon>Eriophyinae</taxon>
        <taxon>Aceriini</taxon>
        <taxon>Aceria</taxon>
    </lineage>
</organism>
<keyword evidence="6" id="KW-0472">Membrane</keyword>
<comment type="similarity">
    <text evidence="2">Belongs to the SNF7 family.</text>
</comment>
<dbReference type="InterPro" id="IPR005024">
    <property type="entry name" value="Snf7_fam"/>
</dbReference>
<dbReference type="GO" id="GO:0015031">
    <property type="term" value="P:protein transport"/>
    <property type="evidence" value="ECO:0007669"/>
    <property type="project" value="UniProtKB-KW"/>
</dbReference>
<accession>A0A6G1SE14</accession>
<dbReference type="GO" id="GO:0005771">
    <property type="term" value="C:multivesicular body"/>
    <property type="evidence" value="ECO:0007669"/>
    <property type="project" value="TreeGrafter"/>
</dbReference>
<dbReference type="PANTHER" id="PTHR22761:SF5">
    <property type="entry name" value="CHARGED MULTIVESICULAR BODY PROTEIN 6"/>
    <property type="match status" value="1"/>
</dbReference>
<evidence type="ECO:0000256" key="7">
    <source>
        <dbReference type="SAM" id="MobiDB-lite"/>
    </source>
</evidence>
<evidence type="ECO:0000256" key="5">
    <source>
        <dbReference type="ARBA" id="ARBA00022927"/>
    </source>
</evidence>
<comment type="subcellular location">
    <subcellularLocation>
        <location evidence="1">Endosome membrane</location>
    </subcellularLocation>
</comment>
<feature type="compositionally biased region" description="Basic and acidic residues" evidence="7">
    <location>
        <begin position="220"/>
        <end position="247"/>
    </location>
</feature>
<dbReference type="Pfam" id="PF03357">
    <property type="entry name" value="Snf7"/>
    <property type="match status" value="1"/>
</dbReference>
<dbReference type="AlphaFoldDB" id="A0A6G1SE14"/>
<sequence length="247" mass="28034">MGNLFGVRRRAPQITAQDRAILQLKQQRDKIKIYQKRTESELARNAELALNLFKNGMKDRAIIVMRRKKMMEDILTRTDKQLETLESLVADIEYTQIEVSVVEGLRVGSEALKQLNSLMNIDDIQQMMEDNAEAAEKQREISAILSQSSERYAEDDLLKELEKYQTEATAAKLDKLPSVPSEVKPAPEQTVPAEETAEPILESPEPEATSGEVEPQSLETESKPEDTERPKKTPPKAEKKRVLVMEE</sequence>
<protein>
    <submittedName>
        <fullName evidence="8">Charged multivesicular body protein 6</fullName>
    </submittedName>
</protein>
<evidence type="ECO:0000256" key="3">
    <source>
        <dbReference type="ARBA" id="ARBA00022448"/>
    </source>
</evidence>
<evidence type="ECO:0000256" key="1">
    <source>
        <dbReference type="ARBA" id="ARBA00004608"/>
    </source>
</evidence>
<proteinExistence type="inferred from homology"/>
<keyword evidence="4" id="KW-0967">Endosome</keyword>
<dbReference type="GO" id="GO:0006900">
    <property type="term" value="P:vesicle budding from membrane"/>
    <property type="evidence" value="ECO:0007669"/>
    <property type="project" value="TreeGrafter"/>
</dbReference>
<evidence type="ECO:0000256" key="4">
    <source>
        <dbReference type="ARBA" id="ARBA00022753"/>
    </source>
</evidence>
<evidence type="ECO:0000313" key="8">
    <source>
        <dbReference type="EMBL" id="MDE48160.1"/>
    </source>
</evidence>
<keyword evidence="3" id="KW-0813">Transport</keyword>
<evidence type="ECO:0000256" key="2">
    <source>
        <dbReference type="ARBA" id="ARBA00006190"/>
    </source>
</evidence>